<dbReference type="AlphaFoldDB" id="A0A166J8W0"/>
<dbReference type="InterPro" id="IPR017946">
    <property type="entry name" value="PLC-like_Pdiesterase_TIM-brl"/>
</dbReference>
<proteinExistence type="predicted"/>
<feature type="signal peptide" evidence="1">
    <location>
        <begin position="1"/>
        <end position="18"/>
    </location>
</feature>
<dbReference type="PROSITE" id="PS51704">
    <property type="entry name" value="GP_PDE"/>
    <property type="match status" value="1"/>
</dbReference>
<feature type="chain" id="PRO_5007875695" evidence="1">
    <location>
        <begin position="19"/>
        <end position="360"/>
    </location>
</feature>
<protein>
    <submittedName>
        <fullName evidence="3">PLC-like phosphodiesterase</fullName>
    </submittedName>
</protein>
<dbReference type="PANTHER" id="PTHR46211:SF14">
    <property type="entry name" value="GLYCEROPHOSPHODIESTER PHOSPHODIESTERASE"/>
    <property type="match status" value="1"/>
</dbReference>
<evidence type="ECO:0000259" key="2">
    <source>
        <dbReference type="PROSITE" id="PS51704"/>
    </source>
</evidence>
<dbReference type="Proteomes" id="UP000076798">
    <property type="component" value="Unassembled WGS sequence"/>
</dbReference>
<dbReference type="Pfam" id="PF03009">
    <property type="entry name" value="GDPD"/>
    <property type="match status" value="1"/>
</dbReference>
<reference evidence="3 4" key="1">
    <citation type="journal article" date="2016" name="Mol. Biol. Evol.">
        <title>Comparative Genomics of Early-Diverging Mushroom-Forming Fungi Provides Insights into the Origins of Lignocellulose Decay Capabilities.</title>
        <authorList>
            <person name="Nagy L.G."/>
            <person name="Riley R."/>
            <person name="Tritt A."/>
            <person name="Adam C."/>
            <person name="Daum C."/>
            <person name="Floudas D."/>
            <person name="Sun H."/>
            <person name="Yadav J.S."/>
            <person name="Pangilinan J."/>
            <person name="Larsson K.H."/>
            <person name="Matsuura K."/>
            <person name="Barry K."/>
            <person name="Labutti K."/>
            <person name="Kuo R."/>
            <person name="Ohm R.A."/>
            <person name="Bhattacharya S.S."/>
            <person name="Shirouzu T."/>
            <person name="Yoshinaga Y."/>
            <person name="Martin F.M."/>
            <person name="Grigoriev I.V."/>
            <person name="Hibbett D.S."/>
        </authorList>
    </citation>
    <scope>NUCLEOTIDE SEQUENCE [LARGE SCALE GENOMIC DNA]</scope>
    <source>
        <strain evidence="3 4">HHB10207 ss-3</strain>
    </source>
</reference>
<evidence type="ECO:0000313" key="3">
    <source>
        <dbReference type="EMBL" id="KZT44493.1"/>
    </source>
</evidence>
<name>A0A166J8W0_9AGAM</name>
<dbReference type="GO" id="GO:0008081">
    <property type="term" value="F:phosphoric diester hydrolase activity"/>
    <property type="evidence" value="ECO:0007669"/>
    <property type="project" value="InterPro"/>
</dbReference>
<gene>
    <name evidence="3" type="ORF">SISSUDRAFT_1039012</name>
</gene>
<dbReference type="EMBL" id="KV428004">
    <property type="protein sequence ID" value="KZT44493.1"/>
    <property type="molecule type" value="Genomic_DNA"/>
</dbReference>
<feature type="domain" description="GP-PDE" evidence="2">
    <location>
        <begin position="36"/>
        <end position="335"/>
    </location>
</feature>
<keyword evidence="4" id="KW-1185">Reference proteome</keyword>
<keyword evidence="1" id="KW-0732">Signal</keyword>
<sequence>MRATQLLAALFSFVFVSANPYPENVVSSRPTHKRFFDVQGHRGGRGIAVENTLPGFAWGLIHGATTLEMDNGITKDGHVVVWHDESIEPYKCRDTAPAFPDDPDYPYVGKLIANMTLAQIKTLDCGSVRQTDYPLQLIFPGTQISTLQEVFDFVECADPEHQVLFNIESKIDAEQPNRTLAVSEFVTRQHKVFARSPYKNSITYQSFDWRTIISMKKLDRQILTSALVDELTVYGPERSTSPWLAGLRPDQFNGSTLGEQLAEAAKFISADILSPEATYPNGAMFTTKAMVARSHALGIKVKPWTVNDLNVADALLDWKVDGIITDFPDVLRRWAKQQALLVAPKYPKQRVLSCLQKHTS</sequence>
<organism evidence="3 4">
    <name type="scientific">Sistotremastrum suecicum HHB10207 ss-3</name>
    <dbReference type="NCBI Taxonomy" id="1314776"/>
    <lineage>
        <taxon>Eukaryota</taxon>
        <taxon>Fungi</taxon>
        <taxon>Dikarya</taxon>
        <taxon>Basidiomycota</taxon>
        <taxon>Agaricomycotina</taxon>
        <taxon>Agaricomycetes</taxon>
        <taxon>Sistotremastrales</taxon>
        <taxon>Sistotremastraceae</taxon>
        <taxon>Sistotremastrum</taxon>
    </lineage>
</organism>
<accession>A0A166J8W0</accession>
<dbReference type="GO" id="GO:0006629">
    <property type="term" value="P:lipid metabolic process"/>
    <property type="evidence" value="ECO:0007669"/>
    <property type="project" value="InterPro"/>
</dbReference>
<evidence type="ECO:0000313" key="4">
    <source>
        <dbReference type="Proteomes" id="UP000076798"/>
    </source>
</evidence>
<dbReference type="Gene3D" id="3.20.20.190">
    <property type="entry name" value="Phosphatidylinositol (PI) phosphodiesterase"/>
    <property type="match status" value="1"/>
</dbReference>
<dbReference type="OrthoDB" id="1058301at2759"/>
<dbReference type="STRING" id="1314776.A0A166J8W0"/>
<dbReference type="InterPro" id="IPR030395">
    <property type="entry name" value="GP_PDE_dom"/>
</dbReference>
<dbReference type="SUPFAM" id="SSF51695">
    <property type="entry name" value="PLC-like phosphodiesterases"/>
    <property type="match status" value="1"/>
</dbReference>
<dbReference type="PANTHER" id="PTHR46211">
    <property type="entry name" value="GLYCEROPHOSPHORYL DIESTER PHOSPHODIESTERASE"/>
    <property type="match status" value="1"/>
</dbReference>
<evidence type="ECO:0000256" key="1">
    <source>
        <dbReference type="SAM" id="SignalP"/>
    </source>
</evidence>